<dbReference type="RefSeq" id="WP_010958780.1">
    <property type="nucleotide sequence ID" value="NC_021825.2"/>
</dbReference>
<organism evidence="4 10">
    <name type="scientific">Listeria monocytogenes</name>
    <dbReference type="NCBI Taxonomy" id="1639"/>
    <lineage>
        <taxon>Bacteria</taxon>
        <taxon>Bacillati</taxon>
        <taxon>Bacillota</taxon>
        <taxon>Bacilli</taxon>
        <taxon>Bacillales</taxon>
        <taxon>Listeriaceae</taxon>
        <taxon>Listeria</taxon>
    </lineage>
</organism>
<proteinExistence type="predicted"/>
<dbReference type="SUPFAM" id="SSF51569">
    <property type="entry name" value="Aldolase"/>
    <property type="match status" value="1"/>
</dbReference>
<gene>
    <name evidence="6" type="primary">fsaa</name>
    <name evidence="2" type="ORF">ARY78_11035</name>
    <name evidence="3" type="ORF">CA369_13895</name>
    <name evidence="6" type="ORF">DYZ80_00588</name>
    <name evidence="4" type="ORF">E5F58_03240</name>
    <name evidence="5" type="ORF">F6515_12825</name>
</gene>
<dbReference type="Pfam" id="PF00923">
    <property type="entry name" value="TAL_FSA"/>
    <property type="match status" value="1"/>
</dbReference>
<dbReference type="Proteomes" id="UP000365297">
    <property type="component" value="Unassembled WGS sequence"/>
</dbReference>
<protein>
    <submittedName>
        <fullName evidence="6">Fructose-6-phosphate aldolase 1</fullName>
        <ecNumber evidence="6">4.1.2.-</ecNumber>
    </submittedName>
    <submittedName>
        <fullName evidence="4">Transaldolase</fullName>
    </submittedName>
</protein>
<evidence type="ECO:0000313" key="5">
    <source>
        <dbReference type="EMBL" id="ECY9783869.1"/>
    </source>
</evidence>
<dbReference type="InterPro" id="IPR013785">
    <property type="entry name" value="Aldolase_TIM"/>
</dbReference>
<comment type="caution">
    <text evidence="4">The sequence shown here is derived from an EMBL/GenBank/DDBJ whole genome shotgun (WGS) entry which is preliminary data.</text>
</comment>
<dbReference type="KEGG" id="lmok:CQ02_03455"/>
<evidence type="ECO:0000313" key="9">
    <source>
        <dbReference type="Proteomes" id="UP000489121"/>
    </source>
</evidence>
<dbReference type="Proteomes" id="UP000489121">
    <property type="component" value="Unassembled WGS sequence"/>
</dbReference>
<name>A0A0B8RB15_LISMN</name>
<dbReference type="EMBL" id="AALGDA010000055">
    <property type="protein sequence ID" value="ECY9783869.1"/>
    <property type="molecule type" value="Genomic_DNA"/>
</dbReference>
<dbReference type="PANTHER" id="PTHR10683:SF28">
    <property type="entry name" value="TRANSALDOLASE C"/>
    <property type="match status" value="1"/>
</dbReference>
<dbReference type="Proteomes" id="UP000272537">
    <property type="component" value="Unassembled WGS sequence"/>
</dbReference>
<evidence type="ECO:0000313" key="8">
    <source>
        <dbReference type="Proteomes" id="UP000365297"/>
    </source>
</evidence>
<dbReference type="Proteomes" id="UP000528151">
    <property type="component" value="Unassembled WGS sequence"/>
</dbReference>
<dbReference type="Proteomes" id="UP000527632">
    <property type="component" value="Unassembled WGS sequence"/>
</dbReference>
<reference evidence="4 10" key="2">
    <citation type="submission" date="2019-04" db="EMBL/GenBank/DDBJ databases">
        <authorList>
            <consortium name="GenomeTrakr: Next Generation Sequencing Network for Food Pathogen Tracability"/>
        </authorList>
    </citation>
    <scope>NUCLEOTIDE SEQUENCE [LARGE SCALE GENOMIC DNA]</scope>
    <source>
        <strain evidence="3 11">CFSAN063727</strain>
        <strain evidence="2 8">FDA00007096</strain>
        <strain evidence="4 10">LS1344</strain>
    </source>
</reference>
<dbReference type="EMBL" id="AAAIXK010000006">
    <property type="protein sequence ID" value="EAC5550963.1"/>
    <property type="molecule type" value="Genomic_DNA"/>
</dbReference>
<dbReference type="PANTHER" id="PTHR10683">
    <property type="entry name" value="TRANSALDOLASE"/>
    <property type="match status" value="1"/>
</dbReference>
<sequence>MFLDTGKLEEIKKALQFPFFEGVTTNPTILLKENKPRNTHIANIPAKVVFVQAAGLTEEEIWEDVLRIQAIEPAEGTVIGLKIPAHEAGIKVIAKVRANFPNEIILATAIFSSEQGYIAALSGADYLAPYYNRMEVSGLDAAKTIEELRYVLDLQGLEDVKIMGASFKNSRQIMQALASGADTVTIGYDLFLQMMNKPLALESIEKFNEHQAALPK</sequence>
<keyword evidence="6" id="KW-0456">Lyase</keyword>
<evidence type="ECO:0000313" key="11">
    <source>
        <dbReference type="Proteomes" id="UP000528151"/>
    </source>
</evidence>
<dbReference type="InterPro" id="IPR018225">
    <property type="entry name" value="Transaldolase_AS"/>
</dbReference>
<dbReference type="GO" id="GO:0016829">
    <property type="term" value="F:lyase activity"/>
    <property type="evidence" value="ECO:0007669"/>
    <property type="project" value="UniProtKB-KW"/>
</dbReference>
<dbReference type="GO" id="GO:0005975">
    <property type="term" value="P:carbohydrate metabolic process"/>
    <property type="evidence" value="ECO:0007669"/>
    <property type="project" value="InterPro"/>
</dbReference>
<reference evidence="5 9" key="3">
    <citation type="submission" date="2019-09" db="EMBL/GenBank/DDBJ databases">
        <authorList>
            <consortium name="PulseNet: The National Subtyping Network for Foodborne Disease Surveillance"/>
            <person name="Tarr C.L."/>
            <person name="Trees E."/>
            <person name="Katz L.S."/>
            <person name="Carleton-Romer H.A."/>
            <person name="Stroika S."/>
            <person name="Kucerova Z."/>
            <person name="Roache K.F."/>
            <person name="Sabol A.L."/>
            <person name="Besser J."/>
            <person name="Gerner-Smidt P."/>
        </authorList>
    </citation>
    <scope>NUCLEOTIDE SEQUENCE [LARGE SCALE GENOMIC DNA]</scope>
    <source>
        <strain evidence="5 9">PNUSAL005692</strain>
    </source>
</reference>
<evidence type="ECO:0000313" key="3">
    <source>
        <dbReference type="EMBL" id="EAG4463390.1"/>
    </source>
</evidence>
<dbReference type="AlphaFoldDB" id="A0A0B8RB15"/>
<evidence type="ECO:0000313" key="10">
    <source>
        <dbReference type="Proteomes" id="UP000527632"/>
    </source>
</evidence>
<dbReference type="PROSITE" id="PS01054">
    <property type="entry name" value="TRANSALDOLASE_1"/>
    <property type="match status" value="1"/>
</dbReference>
<accession>A0A0B8RB15</accession>
<reference evidence="6 7" key="1">
    <citation type="journal article" date="2018" name="BMC Genomics">
        <title>Genes significantly associated with lineage II food isolates of Listeria monocytogenes.</title>
        <authorList>
            <person name="Pirone-Davies C."/>
            <person name="Chen Y."/>
            <person name="Pightling A."/>
            <person name="Ryan G."/>
            <person name="Wang Y."/>
            <person name="Yao K."/>
            <person name="Hoffmann M."/>
            <person name="Allard M.W."/>
        </authorList>
    </citation>
    <scope>NUCLEOTIDE SEQUENCE [LARGE SCALE GENOMIC DNA]</scope>
    <source>
        <strain evidence="6 7">PNUSAL000550</strain>
    </source>
</reference>
<dbReference type="Gene3D" id="3.20.20.70">
    <property type="entry name" value="Aldolase class I"/>
    <property type="match status" value="1"/>
</dbReference>
<evidence type="ECO:0000313" key="4">
    <source>
        <dbReference type="EMBL" id="EAH4241013.1"/>
    </source>
</evidence>
<evidence type="ECO:0000313" key="2">
    <source>
        <dbReference type="EMBL" id="EAC5550963.1"/>
    </source>
</evidence>
<evidence type="ECO:0000313" key="6">
    <source>
        <dbReference type="EMBL" id="RKA11056.1"/>
    </source>
</evidence>
<dbReference type="EMBL" id="QXLS01000001">
    <property type="protein sequence ID" value="RKA11056.1"/>
    <property type="molecule type" value="Genomic_DNA"/>
</dbReference>
<dbReference type="InterPro" id="IPR001585">
    <property type="entry name" value="TAL/FSA"/>
</dbReference>
<keyword evidence="1" id="KW-0704">Schiff base</keyword>
<evidence type="ECO:0000313" key="7">
    <source>
        <dbReference type="Proteomes" id="UP000272537"/>
    </source>
</evidence>
<dbReference type="EC" id="4.1.2.-" evidence="6"/>
<evidence type="ECO:0000256" key="1">
    <source>
        <dbReference type="ARBA" id="ARBA00023270"/>
    </source>
</evidence>
<dbReference type="EMBL" id="AABBZO010000020">
    <property type="protein sequence ID" value="EAG4463390.1"/>
    <property type="molecule type" value="Genomic_DNA"/>
</dbReference>
<dbReference type="EMBL" id="AABGUK010000001">
    <property type="protein sequence ID" value="EAH4241013.1"/>
    <property type="molecule type" value="Genomic_DNA"/>
</dbReference>